<evidence type="ECO:0000256" key="1">
    <source>
        <dbReference type="ARBA" id="ARBA00022737"/>
    </source>
</evidence>
<dbReference type="InterPro" id="IPR050708">
    <property type="entry name" value="T6SS_VgrG/RHS"/>
</dbReference>
<feature type="chain" id="PRO_5007886694" evidence="2">
    <location>
        <begin position="37"/>
        <end position="1490"/>
    </location>
</feature>
<proteinExistence type="predicted"/>
<dbReference type="PANTHER" id="PTHR32305:SF15">
    <property type="entry name" value="PROTEIN RHSA-RELATED"/>
    <property type="match status" value="1"/>
</dbReference>
<feature type="domain" description="Teneurin-like YD-shell" evidence="4">
    <location>
        <begin position="798"/>
        <end position="1340"/>
    </location>
</feature>
<organism evidence="5 6">
    <name type="scientific">Dokdonella koreensis DS-123</name>
    <dbReference type="NCBI Taxonomy" id="1300342"/>
    <lineage>
        <taxon>Bacteria</taxon>
        <taxon>Pseudomonadati</taxon>
        <taxon>Pseudomonadota</taxon>
        <taxon>Gammaproteobacteria</taxon>
        <taxon>Lysobacterales</taxon>
        <taxon>Rhodanobacteraceae</taxon>
        <taxon>Dokdonella</taxon>
    </lineage>
</organism>
<reference evidence="5 6" key="1">
    <citation type="submission" date="2016-04" db="EMBL/GenBank/DDBJ databases">
        <title>Complete genome sequence of Dokdonella koreensis DS-123T.</title>
        <authorList>
            <person name="Kim J.F."/>
            <person name="Lee H."/>
            <person name="Kwak M.-J."/>
        </authorList>
    </citation>
    <scope>NUCLEOTIDE SEQUENCE [LARGE SCALE GENOMIC DNA]</scope>
    <source>
        <strain evidence="5 6">DS-123</strain>
    </source>
</reference>
<dbReference type="RefSeq" id="WP_190278956.1">
    <property type="nucleotide sequence ID" value="NZ_CP015249.1"/>
</dbReference>
<dbReference type="InterPro" id="IPR022385">
    <property type="entry name" value="Rhs_assc_core"/>
</dbReference>
<evidence type="ECO:0000313" key="6">
    <source>
        <dbReference type="Proteomes" id="UP000076830"/>
    </source>
</evidence>
<evidence type="ECO:0000313" key="5">
    <source>
        <dbReference type="EMBL" id="ANB16288.1"/>
    </source>
</evidence>
<sequence>MTVSAPVPHIAGFLRSLCLRRVLWALLLGSVAPAWAASPTDPPPPETLETIVVRGTPWGGSRPPWMGSGGYVPRYPRELRWPNPGDVNNNAADDEIDCARGNPIVLATGNKVEREIDFLSSGEMGLYLERRYNHYSSRGGLFGGHWLSNFDYSLSFTTLSTGGGGPVIGPVNYAWAYRPDGRRIKFVPNGTNRWTEAKPDWTAFIQKNPDGTYTHYTEDNTVEKYSSFGRILEIKNPQGIRWTFTYQTGNVLHRVTHSSGRYVEFTMTNGLPTTVRAPDGNLYTYTYIGNWRLQTATRPGQPITTHTYHYENTSFPGALTGKSIDGVRYSTFTYDSQGRAITSEHIGPVDHYHFTYTVTGARSVSADERPTLPVPPNGQPYCLTNGECTPVMDSFGGSGPPPVPPEMDYPLAAAVTTGTMTVLERGPLGNPRKETTYVFVDGKLESVSGAPSAWCGATFRSATYDSNGYPNLVYDENGNATDYDYNATGQLLKRTEAAGTSYARVTDYTWDAGNNRLTGITVVGDSATTLAYQAFSHRLATVTVMNLTGYGVAGQSRTDTYGYTYHGNGLLASMTIDGPRTGAVDVHTVTYSTLGDLTSISNPLGHTTSYQNHTGLGYAERIIGPNTNERIDIAHEARGRQKTVTTYHNSVAQTTSYDYNTRGLAGRITRPDGRVTELRYGADNRLYSVWEAEASGTKAVIGLGYNPAGGVVSQRVTRYTGSGDPPEPCNSGICVLPTAAVTPDGETVEVHGDPGAIASYLRSLGVSGVEEPTASVEFRSAFTDYDELNRPRARRGNGNQHACYEYDAAGNVTKIKEVSGGSCTGTVLRQTRIFYDPLNRVEKVTDAHNQSTEFGYDKADRIVLVKDPNGNSTTYQYDGFGQLWRLSSPDTGITTYSYDIGGRMTSMTKPDGAITYTHDNLDRVRTATAGGQTQTFTYDSCTSGIGRLCGLADPSGSRTMTYTPYGWVASVDSIYTLGAPYSTATSYMEYTYDGSGNLTQMNGNAPYPKLVYDYTLGKVSGVTFYDSATPQTVASSIKYDPYGPVVAFTRGNGLVNTRAYDLDGRRVSTRSAGAGVTALDLSYQWTRRDLIQTITNMQLPALSQGFTYDDLDRLRTASSTADTQDMNYDAVGNRTYLTRGGSTTNYTTSSSSNRLTGLSGGTTRSYTYTGNGHINSYSGLGGAVFGYDPFDRLRTATRAGLTTTYRVNGLGQRVSKQGAGSNLALYAYQPDGNLVLEYESQHNVWSWMIRLYGEPIALQRGTSLYAIDADHLGRPQTVTNASRSVVWQASNYAFDRVVTTDGIGGLNLGFPGQLYDNETGLWHNGFRDYDAFTGRYLQSDPIGLSGGMNTYAYVGGNPVMFTDPLGLAPASGAMADCLSKIFGESVSSVNVRNKMFVTNDFVTTRRNSIRLPPTLSVSEFFADQGLVLHEYYHVLRQWNTGQLTRRGYLREVSRSGSWADGNRFEDAAKAFSEDNLAAFKKCLEEMDRCS</sequence>
<dbReference type="Pfam" id="PF20148">
    <property type="entry name" value="DUF6531"/>
    <property type="match status" value="1"/>
</dbReference>
<dbReference type="InterPro" id="IPR006530">
    <property type="entry name" value="YD"/>
</dbReference>
<dbReference type="Proteomes" id="UP000076830">
    <property type="component" value="Chromosome"/>
</dbReference>
<accession>A0A167G974</accession>
<dbReference type="PATRIC" id="fig|1300342.3.peg.242"/>
<dbReference type="InterPro" id="IPR045351">
    <property type="entry name" value="DUF6531"/>
</dbReference>
<evidence type="ECO:0000259" key="3">
    <source>
        <dbReference type="Pfam" id="PF20148"/>
    </source>
</evidence>
<evidence type="ECO:0000259" key="4">
    <source>
        <dbReference type="Pfam" id="PF25023"/>
    </source>
</evidence>
<name>A0A167G974_9GAMM</name>
<evidence type="ECO:0000256" key="2">
    <source>
        <dbReference type="SAM" id="SignalP"/>
    </source>
</evidence>
<keyword evidence="2" id="KW-0732">Signal</keyword>
<dbReference type="PANTHER" id="PTHR32305">
    <property type="match status" value="1"/>
</dbReference>
<feature type="domain" description="DUF6531" evidence="3">
    <location>
        <begin position="101"/>
        <end position="186"/>
    </location>
</feature>
<dbReference type="EMBL" id="CP015249">
    <property type="protein sequence ID" value="ANB16288.1"/>
    <property type="molecule type" value="Genomic_DNA"/>
</dbReference>
<keyword evidence="1" id="KW-0677">Repeat</keyword>
<dbReference type="NCBIfam" id="TIGR03696">
    <property type="entry name" value="Rhs_assc_core"/>
    <property type="match status" value="1"/>
</dbReference>
<keyword evidence="6" id="KW-1185">Reference proteome</keyword>
<protein>
    <submittedName>
        <fullName evidence="5">RHS-repeat protein</fullName>
    </submittedName>
</protein>
<gene>
    <name evidence="5" type="ORF">I596_249</name>
</gene>
<dbReference type="Gene3D" id="2.180.10.10">
    <property type="entry name" value="RHS repeat-associated core"/>
    <property type="match status" value="3"/>
</dbReference>
<dbReference type="Pfam" id="PF25023">
    <property type="entry name" value="TEN_YD-shell"/>
    <property type="match status" value="1"/>
</dbReference>
<dbReference type="STRING" id="1300342.I596_249"/>
<dbReference type="KEGG" id="dko:I596_249"/>
<dbReference type="InterPro" id="IPR056823">
    <property type="entry name" value="TEN-like_YD-shell"/>
</dbReference>
<dbReference type="NCBIfam" id="TIGR01643">
    <property type="entry name" value="YD_repeat_2x"/>
    <property type="match status" value="3"/>
</dbReference>
<feature type="signal peptide" evidence="2">
    <location>
        <begin position="1"/>
        <end position="36"/>
    </location>
</feature>